<dbReference type="AlphaFoldDB" id="A0A5C5Z571"/>
<gene>
    <name evidence="2" type="ORF">CA13_39350</name>
</gene>
<dbReference type="Gene3D" id="3.20.20.80">
    <property type="entry name" value="Glycosidases"/>
    <property type="match status" value="1"/>
</dbReference>
<accession>A0A5C5Z571</accession>
<evidence type="ECO:0000256" key="1">
    <source>
        <dbReference type="SAM" id="MobiDB-lite"/>
    </source>
</evidence>
<evidence type="ECO:0000313" key="3">
    <source>
        <dbReference type="Proteomes" id="UP000315010"/>
    </source>
</evidence>
<organism evidence="2 3">
    <name type="scientific">Novipirellula herctigrandis</name>
    <dbReference type="NCBI Taxonomy" id="2527986"/>
    <lineage>
        <taxon>Bacteria</taxon>
        <taxon>Pseudomonadati</taxon>
        <taxon>Planctomycetota</taxon>
        <taxon>Planctomycetia</taxon>
        <taxon>Pirellulales</taxon>
        <taxon>Pirellulaceae</taxon>
        <taxon>Novipirellula</taxon>
    </lineage>
</organism>
<reference evidence="2 3" key="1">
    <citation type="submission" date="2019-02" db="EMBL/GenBank/DDBJ databases">
        <title>Deep-cultivation of Planctomycetes and their phenomic and genomic characterization uncovers novel biology.</title>
        <authorList>
            <person name="Wiegand S."/>
            <person name="Jogler M."/>
            <person name="Boedeker C."/>
            <person name="Pinto D."/>
            <person name="Vollmers J."/>
            <person name="Rivas-Marin E."/>
            <person name="Kohn T."/>
            <person name="Peeters S.H."/>
            <person name="Heuer A."/>
            <person name="Rast P."/>
            <person name="Oberbeckmann S."/>
            <person name="Bunk B."/>
            <person name="Jeske O."/>
            <person name="Meyerdierks A."/>
            <person name="Storesund J.E."/>
            <person name="Kallscheuer N."/>
            <person name="Luecker S."/>
            <person name="Lage O.M."/>
            <person name="Pohl T."/>
            <person name="Merkel B.J."/>
            <person name="Hornburger P."/>
            <person name="Mueller R.-W."/>
            <person name="Bruemmer F."/>
            <person name="Labrenz M."/>
            <person name="Spormann A.M."/>
            <person name="Op Den Camp H."/>
            <person name="Overmann J."/>
            <person name="Amann R."/>
            <person name="Jetten M.S.M."/>
            <person name="Mascher T."/>
            <person name="Medema M.H."/>
            <person name="Devos D.P."/>
            <person name="Kaster A.-K."/>
            <person name="Ovreas L."/>
            <person name="Rohde M."/>
            <person name="Galperin M.Y."/>
            <person name="Jogler C."/>
        </authorList>
    </citation>
    <scope>NUCLEOTIDE SEQUENCE [LARGE SCALE GENOMIC DNA]</scope>
    <source>
        <strain evidence="2 3">CA13</strain>
    </source>
</reference>
<proteinExistence type="predicted"/>
<comment type="caution">
    <text evidence="2">The sequence shown here is derived from an EMBL/GenBank/DDBJ whole genome shotgun (WGS) entry which is preliminary data.</text>
</comment>
<feature type="region of interest" description="Disordered" evidence="1">
    <location>
        <begin position="1"/>
        <end position="29"/>
    </location>
</feature>
<dbReference type="EMBL" id="SJPJ01000001">
    <property type="protein sequence ID" value="TWT82472.1"/>
    <property type="molecule type" value="Genomic_DNA"/>
</dbReference>
<protein>
    <submittedName>
        <fullName evidence="2">Uncharacterized protein</fullName>
    </submittedName>
</protein>
<name>A0A5C5Z571_9BACT</name>
<sequence>MKQGQRDVNTKPTFQSEAKRRMSSSHSNLPSGIRQLLQRVVVALCLAISAFASLPQTSLANEISGGGITVKSLQNGTIEAESSVGKFTLRSNAEGCVTNHTSVRTVNDDAVEVVRGLEGPQGQTCQVTEQFTPTANSIRWTVTVEADGEPWTVPITLDTEFVDPSGMQFWRSGIGSTESEWRDPLKNTELEKGDWVYGRVEGICLPLASVFRPQQDAGLSLICSPEDVILDLNLQSSESGIRFVHGQHRLGNGRAVTFHADLVSHPADCRGALVWMTTRYASMFNPPVPAVHAMAGCGAYSAFDEVPDVEKMKKMAFRINWWAYFDWPYLGMNLPPMSRSDEPWVCCDPYKTGIRREMTYDQLNEYARNMKKAGFFALNYFTTTEFGTFMKGADAVDYDIPEKELWKDCNSFAFRKIKDGILMGRNDVPADNGWKNGYGMDAGGPNYRAFLVEQAKRQVEQLPEFSGICVDRLDWLQQVNRKGDDGVSFVNNRTGRSVRLGWMDMMDEVAAIFHDADKVIFANLCNSYRVEVAKYLDGVYDEFGHMGPRLNASALLCLRKPLLAWTPAASTLGSDPDGYFQRHLHLGAYPTAPYPLNNHTITPNARAETQYMDYGPLLDAIRGKTWVLFPHCVTVADETAKANLFEVPDGWVLPVTFASDQKIVKVIVRNVPGITSTLTFDALHPGVAEPKPLTAKAVGETVELQVPIHRGCAMVRLRRLES</sequence>
<dbReference type="Proteomes" id="UP000315010">
    <property type="component" value="Unassembled WGS sequence"/>
</dbReference>
<keyword evidence="3" id="KW-1185">Reference proteome</keyword>
<evidence type="ECO:0000313" key="2">
    <source>
        <dbReference type="EMBL" id="TWT82472.1"/>
    </source>
</evidence>